<dbReference type="Proteomes" id="UP001597568">
    <property type="component" value="Unassembled WGS sequence"/>
</dbReference>
<keyword evidence="2" id="KW-1185">Reference proteome</keyword>
<evidence type="ECO:0000313" key="2">
    <source>
        <dbReference type="Proteomes" id="UP001597568"/>
    </source>
</evidence>
<reference evidence="2" key="1">
    <citation type="journal article" date="2019" name="Int. J. Syst. Evol. Microbiol.">
        <title>The Global Catalogue of Microorganisms (GCM) 10K type strain sequencing project: providing services to taxonomists for standard genome sequencing and annotation.</title>
        <authorList>
            <consortium name="The Broad Institute Genomics Platform"/>
            <consortium name="The Broad Institute Genome Sequencing Center for Infectious Disease"/>
            <person name="Wu L."/>
            <person name="Ma J."/>
        </authorList>
    </citation>
    <scope>NUCLEOTIDE SEQUENCE [LARGE SCALE GENOMIC DNA]</scope>
    <source>
        <strain evidence="2">KCTC 33522</strain>
    </source>
</reference>
<organism evidence="1 2">
    <name type="scientific">Kurthia populi</name>
    <dbReference type="NCBI Taxonomy" id="1562132"/>
    <lineage>
        <taxon>Bacteria</taxon>
        <taxon>Bacillati</taxon>
        <taxon>Bacillota</taxon>
        <taxon>Bacilli</taxon>
        <taxon>Bacillales</taxon>
        <taxon>Caryophanaceae</taxon>
        <taxon>Kurthia</taxon>
    </lineage>
</organism>
<proteinExistence type="predicted"/>
<accession>A0ABW5Y3S8</accession>
<protein>
    <submittedName>
        <fullName evidence="1">Uncharacterized protein</fullName>
    </submittedName>
</protein>
<dbReference type="SUPFAM" id="SSF55486">
    <property type="entry name" value="Metalloproteases ('zincins'), catalytic domain"/>
    <property type="match status" value="1"/>
</dbReference>
<gene>
    <name evidence="1" type="ORF">ACFSY7_15990</name>
</gene>
<sequence length="284" mass="33924">MVCFILRTEIAPNPAHGDAALKKINDRHSGTMFSSKEYPYYDIEDFSSLKIYTVNDHTQLIHPENGLGSKQHPKLTKKVGTHEKLWQRFKTVIPEPIREDVKEFEIFTDGHGEYYGYVSPLNFIQTQWRLSFDIRDFTYDKKLFYYGIIHESAHLIGFDDSQHNNTAKSYCTNYQILERCANDEAYTQLFYKQFWTKEMVEESYTYAYDSVENRSYASTKNFVTPYAMNNVDEDFAESFSYFIFSKRPTDLKKIKHQKIEFFYQFEELIKLRNELLHNIERDYR</sequence>
<comment type="caution">
    <text evidence="1">The sequence shown here is derived from an EMBL/GenBank/DDBJ whole genome shotgun (WGS) entry which is preliminary data.</text>
</comment>
<name>A0ABW5Y3S8_9BACL</name>
<evidence type="ECO:0000313" key="1">
    <source>
        <dbReference type="EMBL" id="MFD2869994.1"/>
    </source>
</evidence>
<dbReference type="Gene3D" id="3.40.390.70">
    <property type="match status" value="1"/>
</dbReference>
<dbReference type="EMBL" id="JBHUOR010000132">
    <property type="protein sequence ID" value="MFD2869994.1"/>
    <property type="molecule type" value="Genomic_DNA"/>
</dbReference>